<organism evidence="1 2">
    <name type="scientific">Puccinia graminis f. sp. tritici</name>
    <dbReference type="NCBI Taxonomy" id="56615"/>
    <lineage>
        <taxon>Eukaryota</taxon>
        <taxon>Fungi</taxon>
        <taxon>Dikarya</taxon>
        <taxon>Basidiomycota</taxon>
        <taxon>Pucciniomycotina</taxon>
        <taxon>Pucciniomycetes</taxon>
        <taxon>Pucciniales</taxon>
        <taxon>Pucciniaceae</taxon>
        <taxon>Puccinia</taxon>
    </lineage>
</organism>
<evidence type="ECO:0000313" key="2">
    <source>
        <dbReference type="Proteomes" id="UP000325313"/>
    </source>
</evidence>
<comment type="caution">
    <text evidence="1">The sequence shown here is derived from an EMBL/GenBank/DDBJ whole genome shotgun (WGS) entry which is preliminary data.</text>
</comment>
<proteinExistence type="predicted"/>
<dbReference type="Proteomes" id="UP000325313">
    <property type="component" value="Unassembled WGS sequence"/>
</dbReference>
<evidence type="ECO:0000313" key="1">
    <source>
        <dbReference type="EMBL" id="KAA1122504.1"/>
    </source>
</evidence>
<reference evidence="1 2" key="1">
    <citation type="submission" date="2019-05" db="EMBL/GenBank/DDBJ databases">
        <title>Emergence of the Ug99 lineage of the wheat stem rust pathogen through somatic hybridization.</title>
        <authorList>
            <person name="Li F."/>
            <person name="Upadhyaya N.M."/>
            <person name="Sperschneider J."/>
            <person name="Matny O."/>
            <person name="Nguyen-Phuc H."/>
            <person name="Mago R."/>
            <person name="Raley C."/>
            <person name="Miller M.E."/>
            <person name="Silverstein K.A.T."/>
            <person name="Henningsen E."/>
            <person name="Hirsch C.D."/>
            <person name="Visser B."/>
            <person name="Pretorius Z.A."/>
            <person name="Steffenson B.J."/>
            <person name="Schwessinger B."/>
            <person name="Dodds P.N."/>
            <person name="Figueroa M."/>
        </authorList>
    </citation>
    <scope>NUCLEOTIDE SEQUENCE [LARGE SCALE GENOMIC DNA]</scope>
    <source>
        <strain evidence="1 2">Ug99</strain>
    </source>
</reference>
<accession>A0A5B0RCI2</accession>
<protein>
    <submittedName>
        <fullName evidence="1">Uncharacterized protein</fullName>
    </submittedName>
</protein>
<sequence>MERSPLPSANRHTGRQLPPVSWQVMVMAGISAPEAASITQSQTTHICSSRFIGESVIVYCNYGEFTKKLFPSPMSFNWNHFTLFKIIPRKHELTVQDYTLNLTQSPQAGKPNYLGKVISREIEYLRRLGFAPYDINDYNSIRKKRKKAPTSI</sequence>
<dbReference type="AlphaFoldDB" id="A0A5B0RCI2"/>
<gene>
    <name evidence="1" type="ORF">PGTUg99_037715</name>
</gene>
<dbReference type="EMBL" id="VDEP01000236">
    <property type="protein sequence ID" value="KAA1122504.1"/>
    <property type="molecule type" value="Genomic_DNA"/>
</dbReference>
<name>A0A5B0RCI2_PUCGR</name>